<name>A0A151WTN9_9HYME</name>
<evidence type="ECO:0000313" key="3">
    <source>
        <dbReference type="Proteomes" id="UP000075809"/>
    </source>
</evidence>
<evidence type="ECO:0000256" key="1">
    <source>
        <dbReference type="SAM" id="MobiDB-lite"/>
    </source>
</evidence>
<sequence length="125" mass="14004">MYPSAILLFIVERLRHSNSCAFHQDLNATQINEYSSRYPRIILAATRVDDFGVIASTCLSERNQPEEGRAHLSIRTRRRDGLTSTEVARVSPPPLPPPPPPTLLPPPPPPPSPPRRCPSKTQKRH</sequence>
<gene>
    <name evidence="2" type="ORF">ALC60_09668</name>
</gene>
<proteinExistence type="predicted"/>
<evidence type="ECO:0000313" key="2">
    <source>
        <dbReference type="EMBL" id="KYQ51203.1"/>
    </source>
</evidence>
<dbReference type="Proteomes" id="UP000075809">
    <property type="component" value="Unassembled WGS sequence"/>
</dbReference>
<feature type="region of interest" description="Disordered" evidence="1">
    <location>
        <begin position="62"/>
        <end position="125"/>
    </location>
</feature>
<reference evidence="2 3" key="1">
    <citation type="submission" date="2015-09" db="EMBL/GenBank/DDBJ databases">
        <title>Trachymyrmex zeteki WGS genome.</title>
        <authorList>
            <person name="Nygaard S."/>
            <person name="Hu H."/>
            <person name="Boomsma J."/>
            <person name="Zhang G."/>
        </authorList>
    </citation>
    <scope>NUCLEOTIDE SEQUENCE [LARGE SCALE GENOMIC DNA]</scope>
    <source>
        <strain evidence="2">Tzet28-1</strain>
        <tissue evidence="2">Whole body</tissue>
    </source>
</reference>
<dbReference type="EMBL" id="KQ982753">
    <property type="protein sequence ID" value="KYQ51203.1"/>
    <property type="molecule type" value="Genomic_DNA"/>
</dbReference>
<protein>
    <submittedName>
        <fullName evidence="2">Uncharacterized protein</fullName>
    </submittedName>
</protein>
<accession>A0A151WTN9</accession>
<organism evidence="2 3">
    <name type="scientific">Mycetomoellerius zeteki</name>
    <dbReference type="NCBI Taxonomy" id="64791"/>
    <lineage>
        <taxon>Eukaryota</taxon>
        <taxon>Metazoa</taxon>
        <taxon>Ecdysozoa</taxon>
        <taxon>Arthropoda</taxon>
        <taxon>Hexapoda</taxon>
        <taxon>Insecta</taxon>
        <taxon>Pterygota</taxon>
        <taxon>Neoptera</taxon>
        <taxon>Endopterygota</taxon>
        <taxon>Hymenoptera</taxon>
        <taxon>Apocrita</taxon>
        <taxon>Aculeata</taxon>
        <taxon>Formicoidea</taxon>
        <taxon>Formicidae</taxon>
        <taxon>Myrmicinae</taxon>
        <taxon>Mycetomoellerius</taxon>
    </lineage>
</organism>
<feature type="compositionally biased region" description="Pro residues" evidence="1">
    <location>
        <begin position="91"/>
        <end position="116"/>
    </location>
</feature>
<keyword evidence="3" id="KW-1185">Reference proteome</keyword>
<dbReference type="AlphaFoldDB" id="A0A151WTN9"/>